<name>A0A1B0G631_GLOMM</name>
<evidence type="ECO:0000259" key="1">
    <source>
        <dbReference type="Pfam" id="PF03732"/>
    </source>
</evidence>
<protein>
    <recommendedName>
        <fullName evidence="1">Retrotransposon gag domain-containing protein</fullName>
    </recommendedName>
</protein>
<feature type="domain" description="Retrotransposon gag" evidence="1">
    <location>
        <begin position="2"/>
        <end position="85"/>
    </location>
</feature>
<reference evidence="2" key="1">
    <citation type="submission" date="2020-05" db="UniProtKB">
        <authorList>
            <consortium name="EnsemblMetazoa"/>
        </authorList>
    </citation>
    <scope>IDENTIFICATION</scope>
    <source>
        <strain evidence="2">Yale</strain>
    </source>
</reference>
<dbReference type="VEuPathDB" id="VectorBase:GMOY008775"/>
<proteinExistence type="predicted"/>
<sequence length="243" mass="28509">MVELFTGQSLMWYRNHRRPWADWQEFKKDFMRFFLHSRYFEKLDDQIRQTCQQRGETFKAYALRMQDLMGHMEYTMQQKINRIYRNSRREYQLFIGQIECLRIEKSSVVANVIIGRLLIKEVIETGVTRTIIKSSLQDVIPFVSKAPNRSRTIRMADGTLRYSHRELVTMVSVRGTHFQLPLIVLDDVVDNLTAELFIGKRAIQFGSPAQRPKDSWSGKPFDTITNPAHGLIRVRGPALKLRG</sequence>
<dbReference type="InterPro" id="IPR005162">
    <property type="entry name" value="Retrotrans_gag_dom"/>
</dbReference>
<keyword evidence="3" id="KW-1185">Reference proteome</keyword>
<dbReference type="EMBL" id="CCAG010018883">
    <property type="status" value="NOT_ANNOTATED_CDS"/>
    <property type="molecule type" value="Genomic_DNA"/>
</dbReference>
<dbReference type="AlphaFoldDB" id="A0A1B0G631"/>
<evidence type="ECO:0000313" key="3">
    <source>
        <dbReference type="Proteomes" id="UP000092444"/>
    </source>
</evidence>
<organism evidence="2 3">
    <name type="scientific">Glossina morsitans morsitans</name>
    <name type="common">Savannah tsetse fly</name>
    <dbReference type="NCBI Taxonomy" id="37546"/>
    <lineage>
        <taxon>Eukaryota</taxon>
        <taxon>Metazoa</taxon>
        <taxon>Ecdysozoa</taxon>
        <taxon>Arthropoda</taxon>
        <taxon>Hexapoda</taxon>
        <taxon>Insecta</taxon>
        <taxon>Pterygota</taxon>
        <taxon>Neoptera</taxon>
        <taxon>Endopterygota</taxon>
        <taxon>Diptera</taxon>
        <taxon>Brachycera</taxon>
        <taxon>Muscomorpha</taxon>
        <taxon>Hippoboscoidea</taxon>
        <taxon>Glossinidae</taxon>
        <taxon>Glossina</taxon>
    </lineage>
</organism>
<accession>A0A1B0G631</accession>
<dbReference type="EnsemblMetazoa" id="GMOY008775-RA">
    <property type="protein sequence ID" value="GMOY008775-PA"/>
    <property type="gene ID" value="GMOY008775"/>
</dbReference>
<dbReference type="PhylomeDB" id="A0A1B0G631"/>
<evidence type="ECO:0000313" key="2">
    <source>
        <dbReference type="EnsemblMetazoa" id="GMOY008775-PA"/>
    </source>
</evidence>
<dbReference type="Pfam" id="PF03732">
    <property type="entry name" value="Retrotrans_gag"/>
    <property type="match status" value="1"/>
</dbReference>
<dbReference type="Proteomes" id="UP000092444">
    <property type="component" value="Unassembled WGS sequence"/>
</dbReference>